<dbReference type="Proteomes" id="UP000199283">
    <property type="component" value="Unassembled WGS sequence"/>
</dbReference>
<dbReference type="Gene3D" id="3.10.560.10">
    <property type="entry name" value="Outer membrane lipoprotein wza domain like"/>
    <property type="match status" value="1"/>
</dbReference>
<dbReference type="Pfam" id="PF02563">
    <property type="entry name" value="Poly_export"/>
    <property type="match status" value="1"/>
</dbReference>
<feature type="domain" description="Polysaccharide export protein N-terminal" evidence="2">
    <location>
        <begin position="121"/>
        <end position="197"/>
    </location>
</feature>
<keyword evidence="4" id="KW-1185">Reference proteome</keyword>
<accession>A0A1H7FH85</accession>
<dbReference type="EMBL" id="FNZQ01000001">
    <property type="protein sequence ID" value="SEK25466.1"/>
    <property type="molecule type" value="Genomic_DNA"/>
</dbReference>
<dbReference type="OrthoDB" id="197007at2"/>
<dbReference type="Gene3D" id="3.30.1950.10">
    <property type="entry name" value="wza like domain"/>
    <property type="match status" value="1"/>
</dbReference>
<dbReference type="AlphaFoldDB" id="A0A1H7FH85"/>
<evidence type="ECO:0000313" key="3">
    <source>
        <dbReference type="EMBL" id="SEK25466.1"/>
    </source>
</evidence>
<gene>
    <name evidence="3" type="ORF">SAMN04488526_0114</name>
</gene>
<organism evidence="3 4">
    <name type="scientific">Jannaschia helgolandensis</name>
    <dbReference type="NCBI Taxonomy" id="188906"/>
    <lineage>
        <taxon>Bacteria</taxon>
        <taxon>Pseudomonadati</taxon>
        <taxon>Pseudomonadota</taxon>
        <taxon>Alphaproteobacteria</taxon>
        <taxon>Rhodobacterales</taxon>
        <taxon>Roseobacteraceae</taxon>
        <taxon>Jannaschia</taxon>
    </lineage>
</organism>
<sequence length="523" mass="57108">MSSGFGSFLVSATIVTTGLTGIWAWPAVQDGGIQALTTQASDLYRRADLRLRPAISALQSPAVQSPAESSGEPVTIATAIAVSLPPPEPVEIKPLQTGVSAPIVPDRCNTPEARYDASVIGDRIQLRIFETSTLAADTTSGGSMSPTDIVFERLDLSGTYEVGDSGAVSLPAIGRVDVAGQTLSCIEAIVAHAAFKRMRTQNTITAAFTTRPPILMRGAVRAPGAYTYSSGLTVERVLAQAGAIDERDPMEEVRRIALESRRSELGKTRISLSLERMRIEAALNDQDVFPEDDKAIRIALDLLGEDRVTTERRALAAEIEAERLRQIRTEAMLNDMTIRIETARQQQEVAKSQMDYYVARREQKTEMLQNGLISASGLDDTAMRAMDAERIFLEKHDLLLRLEAELRLAQHDAELVKADRIKTLTAELRGLSARSDTVDREFHTVLAELDLFKNDGIGFAVTIDRPTDENETRTISANLDTLVRPGDLVTVAARTADEDDEDALTNASAARDRPVFIQSAYTR</sequence>
<dbReference type="STRING" id="188906.SAMN04488526_0114"/>
<protein>
    <submittedName>
        <fullName evidence="3">Protein involved in polysaccharide export, contains SLBB domain of the beta-grasp fold</fullName>
    </submittedName>
</protein>
<dbReference type="InterPro" id="IPR049712">
    <property type="entry name" value="Poly_export"/>
</dbReference>
<name>A0A1H7FH85_9RHOB</name>
<evidence type="ECO:0000256" key="1">
    <source>
        <dbReference type="ARBA" id="ARBA00022729"/>
    </source>
</evidence>
<dbReference type="InterPro" id="IPR003715">
    <property type="entry name" value="Poly_export_N"/>
</dbReference>
<dbReference type="GO" id="GO:0015159">
    <property type="term" value="F:polysaccharide transmembrane transporter activity"/>
    <property type="evidence" value="ECO:0007669"/>
    <property type="project" value="InterPro"/>
</dbReference>
<dbReference type="PANTHER" id="PTHR33619:SF3">
    <property type="entry name" value="POLYSACCHARIDE EXPORT PROTEIN GFCE-RELATED"/>
    <property type="match status" value="1"/>
</dbReference>
<dbReference type="RefSeq" id="WP_092758781.1">
    <property type="nucleotide sequence ID" value="NZ_FNZQ01000001.1"/>
</dbReference>
<keyword evidence="1" id="KW-0732">Signal</keyword>
<reference evidence="3 4" key="1">
    <citation type="submission" date="2016-10" db="EMBL/GenBank/DDBJ databases">
        <authorList>
            <person name="de Groot N.N."/>
        </authorList>
    </citation>
    <scope>NUCLEOTIDE SEQUENCE [LARGE SCALE GENOMIC DNA]</scope>
    <source>
        <strain evidence="3 4">DSM 14858</strain>
    </source>
</reference>
<dbReference type="PANTHER" id="PTHR33619">
    <property type="entry name" value="POLYSACCHARIDE EXPORT PROTEIN GFCE-RELATED"/>
    <property type="match status" value="1"/>
</dbReference>
<evidence type="ECO:0000313" key="4">
    <source>
        <dbReference type="Proteomes" id="UP000199283"/>
    </source>
</evidence>
<proteinExistence type="predicted"/>
<evidence type="ECO:0000259" key="2">
    <source>
        <dbReference type="Pfam" id="PF02563"/>
    </source>
</evidence>